<dbReference type="InterPro" id="IPR002078">
    <property type="entry name" value="Sigma_54_int"/>
</dbReference>
<evidence type="ECO:0000256" key="1">
    <source>
        <dbReference type="ARBA" id="ARBA00022741"/>
    </source>
</evidence>
<dbReference type="SUPFAM" id="SSF52540">
    <property type="entry name" value="P-loop containing nucleoside triphosphate hydrolases"/>
    <property type="match status" value="1"/>
</dbReference>
<keyword evidence="4" id="KW-0805">Transcription regulation</keyword>
<dbReference type="PROSITE" id="PS00688">
    <property type="entry name" value="SIGMA54_INTERACT_3"/>
    <property type="match status" value="1"/>
</dbReference>
<dbReference type="AlphaFoldDB" id="Q2G887"/>
<keyword evidence="6" id="KW-0010">Activator</keyword>
<dbReference type="Pfam" id="PF00158">
    <property type="entry name" value="Sigma54_activat"/>
    <property type="match status" value="1"/>
</dbReference>
<dbReference type="InterPro" id="IPR025662">
    <property type="entry name" value="Sigma_54_int_dom_ATP-bd_1"/>
</dbReference>
<dbReference type="Gene3D" id="1.10.10.60">
    <property type="entry name" value="Homeodomain-like"/>
    <property type="match status" value="1"/>
</dbReference>
<keyword evidence="3" id="KW-0902">Two-component regulatory system</keyword>
<reference evidence="10" key="1">
    <citation type="submission" date="2006-01" db="EMBL/GenBank/DDBJ databases">
        <title>Complete sequence of Novosphingobium aromaticivorans DSM 12444.</title>
        <authorList>
            <consortium name="US DOE Joint Genome Institute"/>
            <person name="Copeland A."/>
            <person name="Lucas S."/>
            <person name="Lapidus A."/>
            <person name="Barry K."/>
            <person name="Detter J.C."/>
            <person name="Glavina T."/>
            <person name="Hammon N."/>
            <person name="Israni S."/>
            <person name="Pitluck S."/>
            <person name="Chain P."/>
            <person name="Malfatti S."/>
            <person name="Shin M."/>
            <person name="Vergez L."/>
            <person name="Schmutz J."/>
            <person name="Larimer F."/>
            <person name="Land M."/>
            <person name="Kyrpides N."/>
            <person name="Ivanova N."/>
            <person name="Fredrickson J."/>
            <person name="Balkwill D."/>
            <person name="Romine M.F."/>
            <person name="Richardson P."/>
        </authorList>
    </citation>
    <scope>NUCLEOTIDE SEQUENCE [LARGE SCALE GENOMIC DNA]</scope>
    <source>
        <strain evidence="10">ATCC 700278 / DSM 12444 / CCUG 56034 / CIP 105152 / NBRC 16084 / F199</strain>
    </source>
</reference>
<evidence type="ECO:0000256" key="4">
    <source>
        <dbReference type="ARBA" id="ARBA00023015"/>
    </source>
</evidence>
<dbReference type="InterPro" id="IPR010523">
    <property type="entry name" value="XylR_N"/>
</dbReference>
<dbReference type="SMART" id="SM00989">
    <property type="entry name" value="V4R"/>
    <property type="match status" value="1"/>
</dbReference>
<dbReference type="GO" id="GO:0000160">
    <property type="term" value="P:phosphorelay signal transduction system"/>
    <property type="evidence" value="ECO:0007669"/>
    <property type="project" value="UniProtKB-KW"/>
</dbReference>
<evidence type="ECO:0000256" key="5">
    <source>
        <dbReference type="ARBA" id="ARBA00023125"/>
    </source>
</evidence>
<dbReference type="GO" id="GO:0005524">
    <property type="term" value="F:ATP binding"/>
    <property type="evidence" value="ECO:0007669"/>
    <property type="project" value="UniProtKB-KW"/>
</dbReference>
<evidence type="ECO:0000256" key="6">
    <source>
        <dbReference type="ARBA" id="ARBA00023159"/>
    </source>
</evidence>
<dbReference type="EMBL" id="CP000248">
    <property type="protein sequence ID" value="ABD25936.1"/>
    <property type="molecule type" value="Genomic_DNA"/>
</dbReference>
<feature type="domain" description="Sigma-54 factor interaction" evidence="8">
    <location>
        <begin position="241"/>
        <end position="470"/>
    </location>
</feature>
<evidence type="ECO:0000256" key="2">
    <source>
        <dbReference type="ARBA" id="ARBA00022840"/>
    </source>
</evidence>
<dbReference type="PROSITE" id="PS00675">
    <property type="entry name" value="SIGMA54_INTERACT_1"/>
    <property type="match status" value="1"/>
</dbReference>
<dbReference type="InterPro" id="IPR024096">
    <property type="entry name" value="NO_sig/Golgi_transp_ligand-bd"/>
</dbReference>
<dbReference type="GO" id="GO:0006355">
    <property type="term" value="P:regulation of DNA-templated transcription"/>
    <property type="evidence" value="ECO:0007669"/>
    <property type="project" value="InterPro"/>
</dbReference>
<dbReference type="Pfam" id="PF06505">
    <property type="entry name" value="XylR_N"/>
    <property type="match status" value="1"/>
</dbReference>
<dbReference type="GO" id="GO:0043565">
    <property type="term" value="F:sequence-specific DNA binding"/>
    <property type="evidence" value="ECO:0007669"/>
    <property type="project" value="InterPro"/>
</dbReference>
<dbReference type="SUPFAM" id="SSF111126">
    <property type="entry name" value="Ligand-binding domain in the NO signalling and Golgi transport"/>
    <property type="match status" value="1"/>
</dbReference>
<protein>
    <submittedName>
        <fullName evidence="9">DNA-binding protein Fis</fullName>
    </submittedName>
</protein>
<evidence type="ECO:0000259" key="8">
    <source>
        <dbReference type="PROSITE" id="PS50045"/>
    </source>
</evidence>
<proteinExistence type="predicted"/>
<dbReference type="Gene3D" id="1.10.8.60">
    <property type="match status" value="1"/>
</dbReference>
<dbReference type="InterPro" id="IPR003593">
    <property type="entry name" value="AAA+_ATPase"/>
</dbReference>
<dbReference type="InterPro" id="IPR025943">
    <property type="entry name" value="Sigma_54_int_dom_ATP-bd_2"/>
</dbReference>
<dbReference type="RefSeq" id="WP_011445149.1">
    <property type="nucleotide sequence ID" value="NC_007794.1"/>
</dbReference>
<dbReference type="eggNOG" id="COG2204">
    <property type="taxonomic scope" value="Bacteria"/>
</dbReference>
<dbReference type="FunFam" id="3.40.50.300:FF:000006">
    <property type="entry name" value="DNA-binding transcriptional regulator NtrC"/>
    <property type="match status" value="1"/>
</dbReference>
<dbReference type="Proteomes" id="UP000009134">
    <property type="component" value="Chromosome"/>
</dbReference>
<dbReference type="Gene3D" id="3.40.50.300">
    <property type="entry name" value="P-loop containing nucleotide triphosphate hydrolases"/>
    <property type="match status" value="1"/>
</dbReference>
<accession>Q2G887</accession>
<evidence type="ECO:0000313" key="10">
    <source>
        <dbReference type="Proteomes" id="UP000009134"/>
    </source>
</evidence>
<keyword evidence="2" id="KW-0067">ATP-binding</keyword>
<dbReference type="Pfam" id="PF02830">
    <property type="entry name" value="V4R"/>
    <property type="match status" value="1"/>
</dbReference>
<dbReference type="Gene3D" id="3.30.1380.20">
    <property type="entry name" value="Trafficking protein particle complex subunit 3"/>
    <property type="match status" value="1"/>
</dbReference>
<dbReference type="InterPro" id="IPR058031">
    <property type="entry name" value="AAA_lid_NorR"/>
</dbReference>
<dbReference type="CDD" id="cd00009">
    <property type="entry name" value="AAA"/>
    <property type="match status" value="1"/>
</dbReference>
<keyword evidence="7" id="KW-0804">Transcription</keyword>
<dbReference type="PANTHER" id="PTHR32071">
    <property type="entry name" value="TRANSCRIPTIONAL REGULATORY PROTEIN"/>
    <property type="match status" value="1"/>
</dbReference>
<keyword evidence="10" id="KW-1185">Reference proteome</keyword>
<dbReference type="InterPro" id="IPR025944">
    <property type="entry name" value="Sigma_54_int_dom_CS"/>
</dbReference>
<dbReference type="KEGG" id="nar:Saro_1494"/>
<dbReference type="PANTHER" id="PTHR32071:SF117">
    <property type="entry name" value="PTS-DEPENDENT DIHYDROXYACETONE KINASE OPERON REGULATORY PROTEIN-RELATED"/>
    <property type="match status" value="1"/>
</dbReference>
<dbReference type="InterPro" id="IPR002197">
    <property type="entry name" value="HTH_Fis"/>
</dbReference>
<dbReference type="InterPro" id="IPR004096">
    <property type="entry name" value="V4R"/>
</dbReference>
<keyword evidence="5 9" id="KW-0238">DNA-binding</keyword>
<sequence length="574" mass="64052">MREDLEVARGDVHDQIPQAPAFDDLRKSLHFMPDEASIWLDGRRMILTEHDAQGIMRRELIVAVGLERARAIMTRLGYELGAVEAELAIRLRKDTSVFNAFSAGPQLHALKGVVKVEPIIFDVEPEKGRFYTEYYWRHSAECESHLAHMGVGHQPGGWQQVGYASGYASAFFGRPFVFREIECVAMGHSKCFLIGKPAEEWHEPERELRYFRAENYSTRPNTSEKAQIVPDGDLRIGARSIVGASAAFNIVFNLIDKVAPTNAPVLFLGESGVGKEVFARELHKRSTRADKHMIAINCAAIPENLVEAELFGVEKGAFTGAVATRPGRFERANGGTLFLDEIGTLTLSAQGKLLRVLQEGEFERVGGRAPLTANVRIIAATNANLRDEIKAGRFRADLFHRLNVFPVRIAPLRERRADIPLLINHFQRRFAQQHGKTLKAFSQDVLRAFMSYDWPGNVRELENIVERGVILADEGLPIDVHHLMTEADRDEDGEGGDPFRAYLLDRPDPSASNSALGGKMLESGLGADGAISAMIREALLRTSGNVSETARLTGMTRSQINYWIRRNRKVDVEF</sequence>
<name>Q2G887_NOVAD</name>
<dbReference type="FunFam" id="1.10.8.60:FF:000014">
    <property type="entry name" value="DNA-binding transcriptional regulator NtrC"/>
    <property type="match status" value="1"/>
</dbReference>
<dbReference type="PROSITE" id="PS00676">
    <property type="entry name" value="SIGMA54_INTERACT_2"/>
    <property type="match status" value="1"/>
</dbReference>
<organism evidence="9 10">
    <name type="scientific">Novosphingobium aromaticivorans (strain ATCC 700278 / DSM 12444 / CCUG 56034 / CIP 105152 / NBRC 16084 / F199)</name>
    <dbReference type="NCBI Taxonomy" id="279238"/>
    <lineage>
        <taxon>Bacteria</taxon>
        <taxon>Pseudomonadati</taxon>
        <taxon>Pseudomonadota</taxon>
        <taxon>Alphaproteobacteria</taxon>
        <taxon>Sphingomonadales</taxon>
        <taxon>Sphingomonadaceae</taxon>
        <taxon>Novosphingobium</taxon>
    </lineage>
</organism>
<dbReference type="STRING" id="279238.Saro_1494"/>
<dbReference type="HOGENOM" id="CLU_000445_119_2_5"/>
<gene>
    <name evidence="9" type="ordered locus">Saro_1494</name>
</gene>
<evidence type="ECO:0000256" key="3">
    <source>
        <dbReference type="ARBA" id="ARBA00023012"/>
    </source>
</evidence>
<dbReference type="PROSITE" id="PS50045">
    <property type="entry name" value="SIGMA54_INTERACT_4"/>
    <property type="match status" value="1"/>
</dbReference>
<dbReference type="InterPro" id="IPR027417">
    <property type="entry name" value="P-loop_NTPase"/>
</dbReference>
<evidence type="ECO:0000256" key="7">
    <source>
        <dbReference type="ARBA" id="ARBA00023163"/>
    </source>
</evidence>
<evidence type="ECO:0000313" key="9">
    <source>
        <dbReference type="EMBL" id="ABD25936.1"/>
    </source>
</evidence>
<dbReference type="Pfam" id="PF02954">
    <property type="entry name" value="HTH_8"/>
    <property type="match status" value="1"/>
</dbReference>
<dbReference type="Pfam" id="PF25601">
    <property type="entry name" value="AAA_lid_14"/>
    <property type="match status" value="1"/>
</dbReference>
<keyword evidence="1" id="KW-0547">Nucleotide-binding</keyword>
<dbReference type="SMART" id="SM00382">
    <property type="entry name" value="AAA"/>
    <property type="match status" value="1"/>
</dbReference>